<reference evidence="2 3" key="1">
    <citation type="journal article" name="Sci. Rep.">
        <title>Genome-scale phylogenetic analyses confirm Olpidium as the closest living zoosporic fungus to the non-flagellated, terrestrial fungi.</title>
        <authorList>
            <person name="Chang Y."/>
            <person name="Rochon D."/>
            <person name="Sekimoto S."/>
            <person name="Wang Y."/>
            <person name="Chovatia M."/>
            <person name="Sandor L."/>
            <person name="Salamov A."/>
            <person name="Grigoriev I.V."/>
            <person name="Stajich J.E."/>
            <person name="Spatafora J.W."/>
        </authorList>
    </citation>
    <scope>NUCLEOTIDE SEQUENCE [LARGE SCALE GENOMIC DNA]</scope>
    <source>
        <strain evidence="2">S191</strain>
    </source>
</reference>
<evidence type="ECO:0000256" key="1">
    <source>
        <dbReference type="SAM" id="MobiDB-lite"/>
    </source>
</evidence>
<sequence length="393" mass="41623">MANERNEETTTTGNGSPFHNKTLPGSAPIQVAQVRSYRFHRFTIQVPRGASFSTPRASQASTAPDRIPQLRACGRGTAESSHPGPPMPGSSVRCFPGTLSMTGERIKGKESTRRKSNAEGAVHDRADVARHRCGVDTSYSAMFAAFVPAGASGELGKRHVATSLAEAAAAALRRRVRRFGGGGRAVSNRCNVQLVVTSICSRSAGFWKSQGHLGLGTAPGFRITNAADREQNGNAEGNAAGRRGVARPAQLRIARRPVAQSPAVMAATLSPPSHGVFFPQEPPLPSIPSTDAARRHSQTGAYGDHQFGPTASRATGTHGLPALHHLTGAGGADVSLQLDELNFAGKLSNVEAQRIMSVLQDVQRKVILVGMLPDTMDRRVSSVFGQEVTMMLQ</sequence>
<feature type="region of interest" description="Disordered" evidence="1">
    <location>
        <begin position="74"/>
        <end position="98"/>
    </location>
</feature>
<dbReference type="OrthoDB" id="10265211at2759"/>
<accession>A0A8H7ZMU6</accession>
<feature type="region of interest" description="Disordered" evidence="1">
    <location>
        <begin position="1"/>
        <end position="25"/>
    </location>
</feature>
<dbReference type="EMBL" id="JAEFCI010012713">
    <property type="protein sequence ID" value="KAG5455838.1"/>
    <property type="molecule type" value="Genomic_DNA"/>
</dbReference>
<dbReference type="AlphaFoldDB" id="A0A8H7ZMU6"/>
<dbReference type="Proteomes" id="UP000673691">
    <property type="component" value="Unassembled WGS sequence"/>
</dbReference>
<keyword evidence="3" id="KW-1185">Reference proteome</keyword>
<name>A0A8H7ZMU6_9FUNG</name>
<feature type="non-terminal residue" evidence="2">
    <location>
        <position position="393"/>
    </location>
</feature>
<gene>
    <name evidence="2" type="ORF">BJ554DRAFT_4601</name>
</gene>
<comment type="caution">
    <text evidence="2">The sequence shown here is derived from an EMBL/GenBank/DDBJ whole genome shotgun (WGS) entry which is preliminary data.</text>
</comment>
<organism evidence="2 3">
    <name type="scientific">Olpidium bornovanus</name>
    <dbReference type="NCBI Taxonomy" id="278681"/>
    <lineage>
        <taxon>Eukaryota</taxon>
        <taxon>Fungi</taxon>
        <taxon>Fungi incertae sedis</taxon>
        <taxon>Olpidiomycota</taxon>
        <taxon>Olpidiomycotina</taxon>
        <taxon>Olpidiomycetes</taxon>
        <taxon>Olpidiales</taxon>
        <taxon>Olpidiaceae</taxon>
        <taxon>Olpidium</taxon>
    </lineage>
</organism>
<proteinExistence type="predicted"/>
<protein>
    <submittedName>
        <fullName evidence="2">Uncharacterized protein</fullName>
    </submittedName>
</protein>
<evidence type="ECO:0000313" key="2">
    <source>
        <dbReference type="EMBL" id="KAG5455838.1"/>
    </source>
</evidence>
<evidence type="ECO:0000313" key="3">
    <source>
        <dbReference type="Proteomes" id="UP000673691"/>
    </source>
</evidence>